<dbReference type="Gene3D" id="1.10.357.10">
    <property type="entry name" value="Tetracycline Repressor, domain 2"/>
    <property type="match status" value="1"/>
</dbReference>
<dbReference type="Pfam" id="PF17938">
    <property type="entry name" value="TetR_C_29"/>
    <property type="match status" value="1"/>
</dbReference>
<dbReference type="RefSeq" id="WP_084575973.1">
    <property type="nucleotide sequence ID" value="NZ_CP155572.1"/>
</dbReference>
<name>A0A1W2C2A0_9FIRM</name>
<dbReference type="InterPro" id="IPR050109">
    <property type="entry name" value="HTH-type_TetR-like_transc_reg"/>
</dbReference>
<dbReference type="PROSITE" id="PS50977">
    <property type="entry name" value="HTH_TETR_2"/>
    <property type="match status" value="1"/>
</dbReference>
<evidence type="ECO:0000259" key="3">
    <source>
        <dbReference type="PROSITE" id="PS50977"/>
    </source>
</evidence>
<organism evidence="4 5">
    <name type="scientific">Sporomusa malonica</name>
    <dbReference type="NCBI Taxonomy" id="112901"/>
    <lineage>
        <taxon>Bacteria</taxon>
        <taxon>Bacillati</taxon>
        <taxon>Bacillota</taxon>
        <taxon>Negativicutes</taxon>
        <taxon>Selenomonadales</taxon>
        <taxon>Sporomusaceae</taxon>
        <taxon>Sporomusa</taxon>
    </lineage>
</organism>
<feature type="domain" description="HTH tetR-type" evidence="3">
    <location>
        <begin position="9"/>
        <end position="69"/>
    </location>
</feature>
<proteinExistence type="predicted"/>
<dbReference type="GO" id="GO:0003677">
    <property type="term" value="F:DNA binding"/>
    <property type="evidence" value="ECO:0007669"/>
    <property type="project" value="UniProtKB-UniRule"/>
</dbReference>
<evidence type="ECO:0000256" key="2">
    <source>
        <dbReference type="PROSITE-ProRule" id="PRU00335"/>
    </source>
</evidence>
<dbReference type="EMBL" id="FWXI01000009">
    <property type="protein sequence ID" value="SMC79144.1"/>
    <property type="molecule type" value="Genomic_DNA"/>
</dbReference>
<dbReference type="InterPro" id="IPR023772">
    <property type="entry name" value="DNA-bd_HTH_TetR-type_CS"/>
</dbReference>
<evidence type="ECO:0000313" key="4">
    <source>
        <dbReference type="EMBL" id="SMC79144.1"/>
    </source>
</evidence>
<accession>A0A1W2C2A0</accession>
<feature type="DNA-binding region" description="H-T-H motif" evidence="2">
    <location>
        <begin position="32"/>
        <end position="51"/>
    </location>
</feature>
<dbReference type="Proteomes" id="UP000192738">
    <property type="component" value="Unassembled WGS sequence"/>
</dbReference>
<keyword evidence="1 2" id="KW-0238">DNA-binding</keyword>
<dbReference type="PRINTS" id="PR00455">
    <property type="entry name" value="HTHTETR"/>
</dbReference>
<dbReference type="SUPFAM" id="SSF48498">
    <property type="entry name" value="Tetracyclin repressor-like, C-terminal domain"/>
    <property type="match status" value="1"/>
</dbReference>
<dbReference type="Gene3D" id="1.10.10.60">
    <property type="entry name" value="Homeodomain-like"/>
    <property type="match status" value="1"/>
</dbReference>
<reference evidence="4 5" key="1">
    <citation type="submission" date="2017-04" db="EMBL/GenBank/DDBJ databases">
        <authorList>
            <person name="Afonso C.L."/>
            <person name="Miller P.J."/>
            <person name="Scott M.A."/>
            <person name="Spackman E."/>
            <person name="Goraichik I."/>
            <person name="Dimitrov K.M."/>
            <person name="Suarez D.L."/>
            <person name="Swayne D.E."/>
        </authorList>
    </citation>
    <scope>NUCLEOTIDE SEQUENCE [LARGE SCALE GENOMIC DNA]</scope>
    <source>
        <strain evidence="4 5">DSM 5090</strain>
    </source>
</reference>
<dbReference type="InterPro" id="IPR041474">
    <property type="entry name" value="NicS_C"/>
</dbReference>
<dbReference type="Pfam" id="PF00440">
    <property type="entry name" value="TetR_N"/>
    <property type="match status" value="1"/>
</dbReference>
<dbReference type="STRING" id="112901.SAMN04488500_10969"/>
<gene>
    <name evidence="4" type="ORF">SAMN04488500_10969</name>
</gene>
<dbReference type="PANTHER" id="PTHR30328">
    <property type="entry name" value="TRANSCRIPTIONAL REPRESSOR"/>
    <property type="match status" value="1"/>
</dbReference>
<evidence type="ECO:0000256" key="1">
    <source>
        <dbReference type="ARBA" id="ARBA00023125"/>
    </source>
</evidence>
<dbReference type="PANTHER" id="PTHR30328:SF54">
    <property type="entry name" value="HTH-TYPE TRANSCRIPTIONAL REPRESSOR SCO4008"/>
    <property type="match status" value="1"/>
</dbReference>
<dbReference type="GO" id="GO:0006355">
    <property type="term" value="P:regulation of DNA-templated transcription"/>
    <property type="evidence" value="ECO:0007669"/>
    <property type="project" value="UniProtKB-ARBA"/>
</dbReference>
<protein>
    <submittedName>
        <fullName evidence="4">Transcriptional regulator, TetR family</fullName>
    </submittedName>
</protein>
<dbReference type="SUPFAM" id="SSF46689">
    <property type="entry name" value="Homeodomain-like"/>
    <property type="match status" value="1"/>
</dbReference>
<sequence>MKVKVATEKPTVNKIIEASIPLFATKGIDAVSVKELAEAAGVNVALISYYFGGKENLYAFVLESQLAVLGDAIEIIRREEISPVMKIRRLADTMVIVHKANPYIDRLLYSEVIKPTKCFDTVVKKAASGLQQFLRDCIREAIAAGQFRSDIDPDFAAISLIRILNLSFISKHLCQGMLPDREDLAEFYVAQSLEIYLKGVIK</sequence>
<dbReference type="PROSITE" id="PS01081">
    <property type="entry name" value="HTH_TETR_1"/>
    <property type="match status" value="1"/>
</dbReference>
<dbReference type="InterPro" id="IPR001647">
    <property type="entry name" value="HTH_TetR"/>
</dbReference>
<keyword evidence="5" id="KW-1185">Reference proteome</keyword>
<dbReference type="InterPro" id="IPR009057">
    <property type="entry name" value="Homeodomain-like_sf"/>
</dbReference>
<evidence type="ECO:0000313" key="5">
    <source>
        <dbReference type="Proteomes" id="UP000192738"/>
    </source>
</evidence>
<dbReference type="AlphaFoldDB" id="A0A1W2C2A0"/>
<dbReference type="InterPro" id="IPR036271">
    <property type="entry name" value="Tet_transcr_reg_TetR-rel_C_sf"/>
</dbReference>
<dbReference type="OrthoDB" id="9789566at2"/>